<dbReference type="InterPro" id="IPR036291">
    <property type="entry name" value="NAD(P)-bd_dom_sf"/>
</dbReference>
<evidence type="ECO:0000256" key="1">
    <source>
        <dbReference type="ARBA" id="ARBA00006484"/>
    </source>
</evidence>
<dbReference type="GO" id="GO:0005737">
    <property type="term" value="C:cytoplasm"/>
    <property type="evidence" value="ECO:0007669"/>
    <property type="project" value="TreeGrafter"/>
</dbReference>
<evidence type="ECO:0000313" key="3">
    <source>
        <dbReference type="EMBL" id="KAH6657029.1"/>
    </source>
</evidence>
<reference evidence="3" key="1">
    <citation type="journal article" date="2021" name="Nat. Commun.">
        <title>Genetic determinants of endophytism in the Arabidopsis root mycobiome.</title>
        <authorList>
            <person name="Mesny F."/>
            <person name="Miyauchi S."/>
            <person name="Thiergart T."/>
            <person name="Pickel B."/>
            <person name="Atanasova L."/>
            <person name="Karlsson M."/>
            <person name="Huettel B."/>
            <person name="Barry K.W."/>
            <person name="Haridas S."/>
            <person name="Chen C."/>
            <person name="Bauer D."/>
            <person name="Andreopoulos W."/>
            <person name="Pangilinan J."/>
            <person name="LaButti K."/>
            <person name="Riley R."/>
            <person name="Lipzen A."/>
            <person name="Clum A."/>
            <person name="Drula E."/>
            <person name="Henrissat B."/>
            <person name="Kohler A."/>
            <person name="Grigoriev I.V."/>
            <person name="Martin F.M."/>
            <person name="Hacquard S."/>
        </authorList>
    </citation>
    <scope>NUCLEOTIDE SEQUENCE</scope>
    <source>
        <strain evidence="3">MPI-SDFR-AT-0073</strain>
    </source>
</reference>
<dbReference type="Gene3D" id="3.40.50.720">
    <property type="entry name" value="NAD(P)-binding Rossmann-like Domain"/>
    <property type="match status" value="1"/>
</dbReference>
<comment type="caution">
    <text evidence="3">The sequence shown here is derived from an EMBL/GenBank/DDBJ whole genome shotgun (WGS) entry which is preliminary data.</text>
</comment>
<sequence length="256" mass="27829">MTTNANKTIVLITGANRGIGYEIVKALLQTGSRGPYHVYLGARDIEKGEKAVAYLTAEYGNSVSAVQLDTNSAESIDKAVSTVKSEAGRLDVLVNNAGIISGEKDRIANLRITLETNVIATFVVSEAFKKLLIAQAPGSRKEKRIVNVSSDLGSIAWRCDPNSKNYDVPSTQYRMSKAALNMMTACQSYELKEHDIKVLAFNPGYTITELFGPVELRREQGAWEADVPGKSCANIIAGDRDNEIGQMIEVDGVVPW</sequence>
<organism evidence="3 4">
    <name type="scientific">Truncatella angustata</name>
    <dbReference type="NCBI Taxonomy" id="152316"/>
    <lineage>
        <taxon>Eukaryota</taxon>
        <taxon>Fungi</taxon>
        <taxon>Dikarya</taxon>
        <taxon>Ascomycota</taxon>
        <taxon>Pezizomycotina</taxon>
        <taxon>Sordariomycetes</taxon>
        <taxon>Xylariomycetidae</taxon>
        <taxon>Amphisphaeriales</taxon>
        <taxon>Sporocadaceae</taxon>
        <taxon>Truncatella</taxon>
    </lineage>
</organism>
<dbReference type="GO" id="GO:0016491">
    <property type="term" value="F:oxidoreductase activity"/>
    <property type="evidence" value="ECO:0007669"/>
    <property type="project" value="TreeGrafter"/>
</dbReference>
<dbReference type="SUPFAM" id="SSF51735">
    <property type="entry name" value="NAD(P)-binding Rossmann-fold domains"/>
    <property type="match status" value="1"/>
</dbReference>
<dbReference type="InterPro" id="IPR002347">
    <property type="entry name" value="SDR_fam"/>
</dbReference>
<keyword evidence="4" id="KW-1185">Reference proteome</keyword>
<dbReference type="PANTHER" id="PTHR43544">
    <property type="entry name" value="SHORT-CHAIN DEHYDROGENASE/REDUCTASE"/>
    <property type="match status" value="1"/>
</dbReference>
<dbReference type="InterPro" id="IPR051468">
    <property type="entry name" value="Fungal_SecMetab_SDRs"/>
</dbReference>
<dbReference type="PANTHER" id="PTHR43544:SF32">
    <property type="entry name" value="CHAIN DEHYDROGENASE, PUTATIVE (AFU_ORTHOLOGUE AFUA_5G01530)-RELATED"/>
    <property type="match status" value="1"/>
</dbReference>
<dbReference type="Pfam" id="PF00106">
    <property type="entry name" value="adh_short"/>
    <property type="match status" value="1"/>
</dbReference>
<proteinExistence type="inferred from homology"/>
<dbReference type="PRINTS" id="PR00081">
    <property type="entry name" value="GDHRDH"/>
</dbReference>
<protein>
    <submittedName>
        <fullName evidence="3">Uncharacterized protein</fullName>
    </submittedName>
</protein>
<accession>A0A9P8URI2</accession>
<dbReference type="GeneID" id="70135623"/>
<dbReference type="EMBL" id="JAGPXC010000002">
    <property type="protein sequence ID" value="KAH6657029.1"/>
    <property type="molecule type" value="Genomic_DNA"/>
</dbReference>
<name>A0A9P8URI2_9PEZI</name>
<comment type="similarity">
    <text evidence="1 2">Belongs to the short-chain dehydrogenases/reductases (SDR) family.</text>
</comment>
<dbReference type="OrthoDB" id="1933717at2759"/>
<dbReference type="GO" id="GO:0019748">
    <property type="term" value="P:secondary metabolic process"/>
    <property type="evidence" value="ECO:0007669"/>
    <property type="project" value="TreeGrafter"/>
</dbReference>
<evidence type="ECO:0000313" key="4">
    <source>
        <dbReference type="Proteomes" id="UP000758603"/>
    </source>
</evidence>
<dbReference type="AlphaFoldDB" id="A0A9P8URI2"/>
<dbReference type="Proteomes" id="UP000758603">
    <property type="component" value="Unassembled WGS sequence"/>
</dbReference>
<evidence type="ECO:0000256" key="2">
    <source>
        <dbReference type="RuleBase" id="RU000363"/>
    </source>
</evidence>
<gene>
    <name evidence="3" type="ORF">BKA67DRAFT_655323</name>
</gene>
<dbReference type="PRINTS" id="PR00080">
    <property type="entry name" value="SDRFAMILY"/>
</dbReference>
<dbReference type="RefSeq" id="XP_045961263.1">
    <property type="nucleotide sequence ID" value="XM_046106732.1"/>
</dbReference>